<dbReference type="EMBL" id="QWIV01000014">
    <property type="protein sequence ID" value="RMZ58728.1"/>
    <property type="molecule type" value="Genomic_DNA"/>
</dbReference>
<protein>
    <submittedName>
        <fullName evidence="2">Uncharacterized protein</fullName>
    </submittedName>
</protein>
<proteinExistence type="predicted"/>
<dbReference type="Proteomes" id="UP000267524">
    <property type="component" value="Unassembled WGS sequence"/>
</dbReference>
<name>A0A3M7L7K4_9FLAO</name>
<organism evidence="2 3">
    <name type="scientific">Chryseobacterium nematophagum</name>
    <dbReference type="NCBI Taxonomy" id="2305228"/>
    <lineage>
        <taxon>Bacteria</taxon>
        <taxon>Pseudomonadati</taxon>
        <taxon>Bacteroidota</taxon>
        <taxon>Flavobacteriia</taxon>
        <taxon>Flavobacteriales</taxon>
        <taxon>Weeksellaceae</taxon>
        <taxon>Chryseobacterium group</taxon>
        <taxon>Chryseobacterium</taxon>
    </lineage>
</organism>
<comment type="caution">
    <text evidence="2">The sequence shown here is derived from an EMBL/GenBank/DDBJ whole genome shotgun (WGS) entry which is preliminary data.</text>
</comment>
<dbReference type="PROSITE" id="PS51257">
    <property type="entry name" value="PROKAR_LIPOPROTEIN"/>
    <property type="match status" value="1"/>
</dbReference>
<evidence type="ECO:0000313" key="2">
    <source>
        <dbReference type="EMBL" id="RMZ58728.1"/>
    </source>
</evidence>
<dbReference type="AlphaFoldDB" id="A0A3M7L7K4"/>
<feature type="region of interest" description="Disordered" evidence="1">
    <location>
        <begin position="39"/>
        <end position="70"/>
    </location>
</feature>
<gene>
    <name evidence="2" type="ORF">D1632_14155</name>
</gene>
<sequence>MKLIFLFTLLTACVVVSCKKEPEKAQPTVDSLEVYDTTIPDTTKMTPGPDNMVLPKDSVIHSADSLKNSK</sequence>
<reference evidence="2 3" key="1">
    <citation type="submission" date="2018-08" db="EMBL/GenBank/DDBJ databases">
        <title>Chryseobacterium nematophagum: a novel matrix digesting pathogen of nematodes.</title>
        <authorList>
            <person name="Page A."/>
            <person name="Roberts M."/>
            <person name="Felix M.-A."/>
            <person name="Weir W."/>
        </authorList>
    </citation>
    <scope>NUCLEOTIDE SEQUENCE [LARGE SCALE GENOMIC DNA]</scope>
    <source>
        <strain evidence="2 3">JUb275</strain>
    </source>
</reference>
<evidence type="ECO:0000256" key="1">
    <source>
        <dbReference type="SAM" id="MobiDB-lite"/>
    </source>
</evidence>
<accession>A0A3M7L7K4</accession>
<keyword evidence="3" id="KW-1185">Reference proteome</keyword>
<evidence type="ECO:0000313" key="3">
    <source>
        <dbReference type="Proteomes" id="UP000267524"/>
    </source>
</evidence>